<accession>A0A1H3JT96</accession>
<evidence type="ECO:0000313" key="2">
    <source>
        <dbReference type="Proteomes" id="UP000198625"/>
    </source>
</evidence>
<dbReference type="Proteomes" id="UP000198625">
    <property type="component" value="Unassembled WGS sequence"/>
</dbReference>
<protein>
    <submittedName>
        <fullName evidence="1">Type I restriction enzyme, R subunit</fullName>
    </submittedName>
</protein>
<dbReference type="OrthoDB" id="9758243at2"/>
<evidence type="ECO:0000313" key="1">
    <source>
        <dbReference type="EMBL" id="SDY43121.1"/>
    </source>
</evidence>
<keyword evidence="2" id="KW-1185">Reference proteome</keyword>
<organism evidence="1 2">
    <name type="scientific">Proteiniborus ethanoligenes</name>
    <dbReference type="NCBI Taxonomy" id="415015"/>
    <lineage>
        <taxon>Bacteria</taxon>
        <taxon>Bacillati</taxon>
        <taxon>Bacillota</taxon>
        <taxon>Clostridia</taxon>
        <taxon>Eubacteriales</taxon>
        <taxon>Proteiniborus</taxon>
    </lineage>
</organism>
<dbReference type="RefSeq" id="WP_091725491.1">
    <property type="nucleotide sequence ID" value="NZ_FNQE01000001.1"/>
</dbReference>
<reference evidence="2" key="1">
    <citation type="submission" date="2016-10" db="EMBL/GenBank/DDBJ databases">
        <authorList>
            <person name="Varghese N."/>
            <person name="Submissions S."/>
        </authorList>
    </citation>
    <scope>NUCLEOTIDE SEQUENCE [LARGE SCALE GENOMIC DNA]</scope>
    <source>
        <strain evidence="2">DSM 21650</strain>
    </source>
</reference>
<dbReference type="AlphaFoldDB" id="A0A1H3JT96"/>
<dbReference type="STRING" id="415015.SAMN05660462_00010"/>
<name>A0A1H3JT96_9FIRM</name>
<dbReference type="EMBL" id="FNQE01000001">
    <property type="protein sequence ID" value="SDY43121.1"/>
    <property type="molecule type" value="Genomic_DNA"/>
</dbReference>
<gene>
    <name evidence="1" type="ORF">SAMN05660462_00010</name>
</gene>
<proteinExistence type="predicted"/>
<sequence length="67" mass="7892">MFQSNFQFLEQRWPMLADLGKLAEKNIYQDSNTSLIKLGMFAELMVGKQIQRYSDIPMVQGHKRIRT</sequence>